<protein>
    <submittedName>
        <fullName evidence="2">Uncharacterized protein</fullName>
    </submittedName>
</protein>
<dbReference type="EMBL" id="JACHWJ010000001">
    <property type="protein sequence ID" value="MBB2957296.1"/>
    <property type="molecule type" value="Genomic_DNA"/>
</dbReference>
<keyword evidence="1" id="KW-0472">Membrane</keyword>
<feature type="transmembrane region" description="Helical" evidence="1">
    <location>
        <begin position="6"/>
        <end position="25"/>
    </location>
</feature>
<keyword evidence="1" id="KW-0812">Transmembrane</keyword>
<gene>
    <name evidence="2" type="ORF">FHX72_001408</name>
</gene>
<sequence>MSPLSSHALIACVALVIILGVYLVYGAPSRPDR</sequence>
<dbReference type="Proteomes" id="UP000545286">
    <property type="component" value="Unassembled WGS sequence"/>
</dbReference>
<accession>A0A7W4UMT5</accession>
<organism evidence="2 3">
    <name type="scientific">Pseudoclavibacter helvolus</name>
    <dbReference type="NCBI Taxonomy" id="255205"/>
    <lineage>
        <taxon>Bacteria</taxon>
        <taxon>Bacillati</taxon>
        <taxon>Actinomycetota</taxon>
        <taxon>Actinomycetes</taxon>
        <taxon>Micrococcales</taxon>
        <taxon>Microbacteriaceae</taxon>
        <taxon>Pseudoclavibacter</taxon>
    </lineage>
</organism>
<comment type="caution">
    <text evidence="2">The sequence shown here is derived from an EMBL/GenBank/DDBJ whole genome shotgun (WGS) entry which is preliminary data.</text>
</comment>
<proteinExistence type="predicted"/>
<evidence type="ECO:0000313" key="3">
    <source>
        <dbReference type="Proteomes" id="UP000545286"/>
    </source>
</evidence>
<reference evidence="2 3" key="1">
    <citation type="submission" date="2020-08" db="EMBL/GenBank/DDBJ databases">
        <title>Sequencing the genomes of 1000 actinobacteria strains.</title>
        <authorList>
            <person name="Klenk H.-P."/>
        </authorList>
    </citation>
    <scope>NUCLEOTIDE SEQUENCE [LARGE SCALE GENOMIC DNA]</scope>
    <source>
        <strain evidence="2 3">DSM 20419</strain>
    </source>
</reference>
<dbReference type="AlphaFoldDB" id="A0A7W4UMT5"/>
<evidence type="ECO:0000313" key="2">
    <source>
        <dbReference type="EMBL" id="MBB2957296.1"/>
    </source>
</evidence>
<name>A0A7W4UMT5_9MICO</name>
<keyword evidence="3" id="KW-1185">Reference proteome</keyword>
<evidence type="ECO:0000256" key="1">
    <source>
        <dbReference type="SAM" id="Phobius"/>
    </source>
</evidence>
<keyword evidence="1" id="KW-1133">Transmembrane helix</keyword>